<evidence type="ECO:0000259" key="2">
    <source>
        <dbReference type="Pfam" id="PF03428"/>
    </source>
</evidence>
<protein>
    <submittedName>
        <fullName evidence="4">Replication initiation protein RepC</fullName>
    </submittedName>
</protein>
<dbReference type="EMBL" id="JAVDSW010000002">
    <property type="protein sequence ID" value="MDR6702710.1"/>
    <property type="molecule type" value="Genomic_DNA"/>
</dbReference>
<dbReference type="InterPro" id="IPR036390">
    <property type="entry name" value="WH_DNA-bd_sf"/>
</dbReference>
<evidence type="ECO:0000259" key="3">
    <source>
        <dbReference type="Pfam" id="PF11800"/>
    </source>
</evidence>
<dbReference type="Pfam" id="PF03428">
    <property type="entry name" value="RP-C"/>
    <property type="match status" value="1"/>
</dbReference>
<feature type="domain" description="Plasmid replication protein C C-terminal" evidence="3">
    <location>
        <begin position="317"/>
        <end position="416"/>
    </location>
</feature>
<feature type="region of interest" description="Disordered" evidence="1">
    <location>
        <begin position="264"/>
        <end position="284"/>
    </location>
</feature>
<dbReference type="InterPro" id="IPR005090">
    <property type="entry name" value="RepC_N"/>
</dbReference>
<dbReference type="SUPFAM" id="SSF46785">
    <property type="entry name" value="Winged helix' DNA-binding domain"/>
    <property type="match status" value="1"/>
</dbReference>
<name>A0AAW8LUV5_AGRTU</name>
<dbReference type="AlphaFoldDB" id="A0AAW8LUV5"/>
<dbReference type="NCBIfam" id="NF040974">
    <property type="entry name" value="RepABC_RepC"/>
    <property type="match status" value="1"/>
</dbReference>
<feature type="domain" description="Plasmid replication protein C N-terminal" evidence="2">
    <location>
        <begin position="16"/>
        <end position="188"/>
    </location>
</feature>
<dbReference type="NCBIfam" id="NF010396">
    <property type="entry name" value="PRK13824.1"/>
    <property type="match status" value="1"/>
</dbReference>
<accession>A0AAW8LUV5</accession>
<gene>
    <name evidence="4" type="ORF">J2W61_002575</name>
</gene>
<evidence type="ECO:0000256" key="1">
    <source>
        <dbReference type="SAM" id="MobiDB-lite"/>
    </source>
</evidence>
<organism evidence="4 5">
    <name type="scientific">Agrobacterium tumefaciens</name>
    <dbReference type="NCBI Taxonomy" id="358"/>
    <lineage>
        <taxon>Bacteria</taxon>
        <taxon>Pseudomonadati</taxon>
        <taxon>Pseudomonadota</taxon>
        <taxon>Alphaproteobacteria</taxon>
        <taxon>Hyphomicrobiales</taxon>
        <taxon>Rhizobiaceae</taxon>
        <taxon>Rhizobium/Agrobacterium group</taxon>
        <taxon>Agrobacterium</taxon>
        <taxon>Agrobacterium tumefaciens complex</taxon>
    </lineage>
</organism>
<feature type="compositionally biased region" description="Basic and acidic residues" evidence="1">
    <location>
        <begin position="264"/>
        <end position="275"/>
    </location>
</feature>
<evidence type="ECO:0000313" key="5">
    <source>
        <dbReference type="Proteomes" id="UP001265315"/>
    </source>
</evidence>
<reference evidence="4" key="1">
    <citation type="submission" date="2023-07" db="EMBL/GenBank/DDBJ databases">
        <title>Sorghum-associated microbial communities from plants grown in Nebraska, USA.</title>
        <authorList>
            <person name="Schachtman D."/>
        </authorList>
    </citation>
    <scope>NUCLEOTIDE SEQUENCE</scope>
    <source>
        <strain evidence="4">1457</strain>
    </source>
</reference>
<comment type="caution">
    <text evidence="4">The sequence shown here is derived from an EMBL/GenBank/DDBJ whole genome shotgun (WGS) entry which is preliminary data.</text>
</comment>
<dbReference type="InterPro" id="IPR021760">
    <property type="entry name" value="RepC_C"/>
</dbReference>
<dbReference type="InterPro" id="IPR047611">
    <property type="entry name" value="RepABC_RepC"/>
</dbReference>
<dbReference type="Pfam" id="PF11800">
    <property type="entry name" value="RP-C_C"/>
    <property type="match status" value="1"/>
</dbReference>
<evidence type="ECO:0000313" key="4">
    <source>
        <dbReference type="EMBL" id="MDR6702710.1"/>
    </source>
</evidence>
<dbReference type="Proteomes" id="UP001265315">
    <property type="component" value="Unassembled WGS sequence"/>
</dbReference>
<sequence length="428" mass="46877">MKDMDSTCVTTPFGRRAMSFGVLATQFAAQKNKKIEAVDKWKLYRSVCEARPLVGVTDRSLAVLNALLSFYPKNELSSEAGLVVFPSNAQLSLRAHGMAEQTLRRHLSALVEAGLIIRKDSPNGKRYARKHRGGEISEAYGFSLAPLLARKAEIEELAERIVSERLDLQRLRESISLCRRDIQKLCDMIAASGQVEAFEGFQTRYNAIARSLGRNSKPAELKEIGGFLASLRAEVTNYLENIEKSENLGGNDCQNERLIKNSESESISKRQDLHEPVTTAPASTVSAQPAYAAPISAKPSPPSPKPVLHKQFFVPDIVLVLKACPDIALYAPGGAVTGWRDLEVATSVIKTMFNISQSAYQDALATFGRQGTAAILACLLQKADQISSLGGYLRNLTRKAQEGGFDLQTMLLAQLRGRKDTMEASMPC</sequence>
<proteinExistence type="predicted"/>